<accession>A0A2V5JXN1</accession>
<organism evidence="2 3">
    <name type="scientific">Paenibacillus flagellatus</name>
    <dbReference type="NCBI Taxonomy" id="2211139"/>
    <lineage>
        <taxon>Bacteria</taxon>
        <taxon>Bacillati</taxon>
        <taxon>Bacillota</taxon>
        <taxon>Bacilli</taxon>
        <taxon>Bacillales</taxon>
        <taxon>Paenibacillaceae</taxon>
        <taxon>Paenibacillus</taxon>
    </lineage>
</organism>
<feature type="transmembrane region" description="Helical" evidence="1">
    <location>
        <begin position="190"/>
        <end position="207"/>
    </location>
</feature>
<proteinExistence type="predicted"/>
<evidence type="ECO:0000256" key="1">
    <source>
        <dbReference type="SAM" id="Phobius"/>
    </source>
</evidence>
<feature type="transmembrane region" description="Helical" evidence="1">
    <location>
        <begin position="120"/>
        <end position="137"/>
    </location>
</feature>
<keyword evidence="1" id="KW-0472">Membrane</keyword>
<gene>
    <name evidence="2" type="ORF">DLM86_24390</name>
</gene>
<dbReference type="Proteomes" id="UP000247476">
    <property type="component" value="Unassembled WGS sequence"/>
</dbReference>
<dbReference type="EMBL" id="QJVJ01000012">
    <property type="protein sequence ID" value="PYI51558.1"/>
    <property type="molecule type" value="Genomic_DNA"/>
</dbReference>
<evidence type="ECO:0000313" key="2">
    <source>
        <dbReference type="EMBL" id="PYI51558.1"/>
    </source>
</evidence>
<dbReference type="RefSeq" id="WP_110842678.1">
    <property type="nucleotide sequence ID" value="NZ_QJVJ01000012.1"/>
</dbReference>
<feature type="transmembrane region" description="Helical" evidence="1">
    <location>
        <begin position="164"/>
        <end position="184"/>
    </location>
</feature>
<name>A0A2V5JXN1_9BACL</name>
<keyword evidence="1" id="KW-1133">Transmembrane helix</keyword>
<evidence type="ECO:0000313" key="3">
    <source>
        <dbReference type="Proteomes" id="UP000247476"/>
    </source>
</evidence>
<comment type="caution">
    <text evidence="2">The sequence shown here is derived from an EMBL/GenBank/DDBJ whole genome shotgun (WGS) entry which is preliminary data.</text>
</comment>
<sequence length="215" mass="24886">MEVLSFVLVSMLEWFALILLTFTMFKLDIRDYVGQIVFSSFLLALVSYVLIVTLDLLVFATFLQPPIVFIFYWQMFRIPVFYAGLIMTNGYLAYILLTTIVYNTVQLFGLILKPDTLSNFSAQALTAFVAMLAAWLIHKFRVGYTFVPYGDRANVRLNKINMRLLLFTVVGYVVMTSFNFLYFLGNYKQLVLVPVILSLGVLQYWVLKREISNEH</sequence>
<dbReference type="AlphaFoldDB" id="A0A2V5JXN1"/>
<feature type="transmembrane region" description="Helical" evidence="1">
    <location>
        <begin position="56"/>
        <end position="73"/>
    </location>
</feature>
<dbReference type="OrthoDB" id="2615679at2"/>
<feature type="transmembrane region" description="Helical" evidence="1">
    <location>
        <begin position="6"/>
        <end position="25"/>
    </location>
</feature>
<reference evidence="2 3" key="1">
    <citation type="submission" date="2018-05" db="EMBL/GenBank/DDBJ databases">
        <title>Paenibacillus flagellatus sp. nov., isolated from selenium mineral soil.</title>
        <authorList>
            <person name="Dai X."/>
        </authorList>
    </citation>
    <scope>NUCLEOTIDE SEQUENCE [LARGE SCALE GENOMIC DNA]</scope>
    <source>
        <strain evidence="2 3">DXL2</strain>
    </source>
</reference>
<keyword evidence="3" id="KW-1185">Reference proteome</keyword>
<protein>
    <submittedName>
        <fullName evidence="2">Uncharacterized protein</fullName>
    </submittedName>
</protein>
<feature type="transmembrane region" description="Helical" evidence="1">
    <location>
        <begin position="80"/>
        <end position="100"/>
    </location>
</feature>
<keyword evidence="1" id="KW-0812">Transmembrane</keyword>